<dbReference type="Proteomes" id="UP000185434">
    <property type="component" value="Chromosome"/>
</dbReference>
<evidence type="ECO:0000313" key="4">
    <source>
        <dbReference type="Proteomes" id="UP000185434"/>
    </source>
</evidence>
<dbReference type="EMBL" id="CP009247">
    <property type="protein sequence ID" value="APT88739.1"/>
    <property type="molecule type" value="Genomic_DNA"/>
</dbReference>
<feature type="domain" description="CBS" evidence="2">
    <location>
        <begin position="114"/>
        <end position="169"/>
    </location>
</feature>
<dbReference type="Gene3D" id="3.10.580.10">
    <property type="entry name" value="CBS-domain"/>
    <property type="match status" value="1"/>
</dbReference>
<proteinExistence type="predicted"/>
<dbReference type="Pfam" id="PF00571">
    <property type="entry name" value="CBS"/>
    <property type="match status" value="1"/>
</dbReference>
<sequence>MACMDSTADSNGEGRRAAAFLAAFNDIEDHLREALNAKRSDSFKWMVGLAEKKHLISAPHAEQLRDYAELRNAISHGTYEGLTPIADPLASTVESIRAIRDLILDPPLALSVLGTHQVQKLAGNDALSDVLEFIDTTGISQFPVYDQGKFQGLLTTDQIARWFATHHGVLDGSGSPGGDGTPDFASATVADVMAGPRASGERRAIFLPRDVGAQETVDRLVEVDGEGHVPRAAVITEHGRPHQTPLRIVTASDLAELIRVLDA</sequence>
<keyword evidence="4" id="KW-1185">Reference proteome</keyword>
<evidence type="ECO:0000313" key="3">
    <source>
        <dbReference type="EMBL" id="APT88739.1"/>
    </source>
</evidence>
<dbReference type="PROSITE" id="PS51371">
    <property type="entry name" value="CBS"/>
    <property type="match status" value="1"/>
</dbReference>
<gene>
    <name evidence="3" type="ORF">CFRA_05205</name>
</gene>
<keyword evidence="1" id="KW-0129">CBS domain</keyword>
<dbReference type="InterPro" id="IPR000644">
    <property type="entry name" value="CBS_dom"/>
</dbReference>
<dbReference type="InterPro" id="IPR046342">
    <property type="entry name" value="CBS_dom_sf"/>
</dbReference>
<evidence type="ECO:0000256" key="1">
    <source>
        <dbReference type="PROSITE-ProRule" id="PRU00703"/>
    </source>
</evidence>
<dbReference type="SUPFAM" id="SSF54631">
    <property type="entry name" value="CBS-domain pair"/>
    <property type="match status" value="1"/>
</dbReference>
<dbReference type="AlphaFoldDB" id="A0A1L7CSD4"/>
<dbReference type="STRING" id="1437875.CFRA_05205"/>
<protein>
    <recommendedName>
        <fullName evidence="2">CBS domain-containing protein</fullName>
    </recommendedName>
</protein>
<name>A0A1L7CSD4_9CORY</name>
<reference evidence="3 4" key="1">
    <citation type="submission" date="2014-08" db="EMBL/GenBank/DDBJ databases">
        <title>Complete genome sequence of Corynebacterium frankenforstense ST18(T) (=DSM 45800(T)), isolated from raw cow milk.</title>
        <authorList>
            <person name="Ruckert C."/>
            <person name="Albersmeier A."/>
            <person name="Winkler A."/>
            <person name="Lipski A."/>
            <person name="Kalinowski J."/>
        </authorList>
    </citation>
    <scope>NUCLEOTIDE SEQUENCE [LARGE SCALE GENOMIC DNA]</scope>
    <source>
        <strain evidence="3 4">ST18</strain>
    </source>
</reference>
<dbReference type="KEGG" id="cfk:CFRA_05205"/>
<organism evidence="3 4">
    <name type="scientific">Corynebacterium frankenforstense DSM 45800</name>
    <dbReference type="NCBI Taxonomy" id="1437875"/>
    <lineage>
        <taxon>Bacteria</taxon>
        <taxon>Bacillati</taxon>
        <taxon>Actinomycetota</taxon>
        <taxon>Actinomycetes</taxon>
        <taxon>Mycobacteriales</taxon>
        <taxon>Corynebacteriaceae</taxon>
        <taxon>Corynebacterium</taxon>
    </lineage>
</organism>
<accession>A0A1L7CSD4</accession>
<evidence type="ECO:0000259" key="2">
    <source>
        <dbReference type="PROSITE" id="PS51371"/>
    </source>
</evidence>